<accession>A0A147B8C9</accession>
<evidence type="ECO:0000256" key="1">
    <source>
        <dbReference type="SAM" id="MobiDB-lite"/>
    </source>
</evidence>
<organism evidence="3">
    <name type="scientific">Alectorobius mimon</name>
    <dbReference type="NCBI Taxonomy" id="360319"/>
    <lineage>
        <taxon>Eukaryota</taxon>
        <taxon>Metazoa</taxon>
        <taxon>Ecdysozoa</taxon>
        <taxon>Arthropoda</taxon>
        <taxon>Chelicerata</taxon>
        <taxon>Arachnida</taxon>
        <taxon>Acari</taxon>
        <taxon>Parasitiformes</taxon>
        <taxon>Ixodida</taxon>
        <taxon>Ixodoidea</taxon>
        <taxon>Argasidae</taxon>
        <taxon>Ornithodorinae</taxon>
        <taxon>Alectorobius</taxon>
    </lineage>
</organism>
<sequence>SSAILTLALITLTATWVRSALSDSTISESSALQHFEATGAAEAETSTEISQTLHIEEERTDRTDHADGKHVDIASSLDIPAPTGKPAEELAGEQQPTDEVAESLELDEVITTTEVENGDLTTSSVQEIVQSTQNISVIQREDVNGQENVSMSSKTDGNEIDDDLLDLGLIHATTSKKDNHVSTSEANVEGSGMEEDVAKSTTPNDKDNILAATTYATSSKK</sequence>
<feature type="non-terminal residue" evidence="3">
    <location>
        <position position="1"/>
    </location>
</feature>
<evidence type="ECO:0000256" key="2">
    <source>
        <dbReference type="SAM" id="SignalP"/>
    </source>
</evidence>
<feature type="chain" id="PRO_5007541843" evidence="2">
    <location>
        <begin position="23"/>
        <end position="221"/>
    </location>
</feature>
<feature type="region of interest" description="Disordered" evidence="1">
    <location>
        <begin position="176"/>
        <end position="221"/>
    </location>
</feature>
<feature type="signal peptide" evidence="2">
    <location>
        <begin position="1"/>
        <end position="22"/>
    </location>
</feature>
<dbReference type="EMBL" id="GEIB01001021">
    <property type="protein sequence ID" value="JAR87046.1"/>
    <property type="molecule type" value="Transcribed_RNA"/>
</dbReference>
<feature type="non-terminal residue" evidence="3">
    <location>
        <position position="221"/>
    </location>
</feature>
<proteinExistence type="predicted"/>
<keyword evidence="2" id="KW-0732">Signal</keyword>
<name>A0A147B8C9_9ACAR</name>
<feature type="region of interest" description="Disordered" evidence="1">
    <location>
        <begin position="75"/>
        <end position="99"/>
    </location>
</feature>
<protein>
    <submittedName>
        <fullName evidence="3">Uncharacterized protein</fullName>
    </submittedName>
</protein>
<dbReference type="AlphaFoldDB" id="A0A147B8C9"/>
<reference evidence="3" key="1">
    <citation type="submission" date="2016-03" db="EMBL/GenBank/DDBJ databases">
        <title>Gut transcriptome analysis on engorged females of Ornithodoros mimon (Acari: Argasidae) and phylogenetic inferences of soft ticks.</title>
        <authorList>
            <person name="Landulfo G.A."/>
            <person name="Giovanni D."/>
            <person name="Carvalho E."/>
            <person name="Junqueira-de-Azevedo I."/>
            <person name="Patane J."/>
            <person name="Mendoca R."/>
            <person name="Barros-Battesti D."/>
        </authorList>
    </citation>
    <scope>NUCLEOTIDE SEQUENCE</scope>
    <source>
        <strain evidence="3">Females</strain>
        <tissue evidence="3">Gut</tissue>
    </source>
</reference>
<evidence type="ECO:0000313" key="3">
    <source>
        <dbReference type="EMBL" id="JAR87046.1"/>
    </source>
</evidence>